<gene>
    <name evidence="4" type="ORF">LCGC14_1381830</name>
</gene>
<keyword evidence="1" id="KW-0808">Transferase</keyword>
<dbReference type="SUPFAM" id="SSF52540">
    <property type="entry name" value="P-loop containing nucleoside triphosphate hydrolases"/>
    <property type="match status" value="1"/>
</dbReference>
<dbReference type="InterPro" id="IPR027417">
    <property type="entry name" value="P-loop_NTPase"/>
</dbReference>
<evidence type="ECO:0000256" key="2">
    <source>
        <dbReference type="ARBA" id="ARBA00023180"/>
    </source>
</evidence>
<name>A0A0F9MHY5_9ZZZZ</name>
<dbReference type="PANTHER" id="PTHR10605:SF56">
    <property type="entry name" value="BIFUNCTIONAL HEPARAN SULFATE N-DEACETYLASE_N-SULFOTRANSFERASE"/>
    <property type="match status" value="1"/>
</dbReference>
<dbReference type="PANTHER" id="PTHR10605">
    <property type="entry name" value="HEPARAN SULFATE SULFOTRANSFERASE"/>
    <property type="match status" value="1"/>
</dbReference>
<proteinExistence type="predicted"/>
<sequence>MATLKERVRDFAAVSLRAKPDFLIIGAQKAGTTSLHSYLARHSDLTPSRDRKELQYFNFYYDRHSLGWYLSHFPYKFQRSNALLFEATPDYLMHDVVPKRIRDDLGPTKLIAVLREPVQRAYSAWRMWHHFAESKPHLSFKADNRSFSEAIAEEIEAPDNQQDKHFHYVTGGHYADQLETYLRHFERSEMLVLDYAEMKRDLGQFLQRICHFLDVADFSEDLVGDMGKERLWVTPKAEMTEDTQQALDRLRLYYAPRNQQLFEMLGERWDW</sequence>
<feature type="domain" description="Sulfotransferase" evidence="3">
    <location>
        <begin position="20"/>
        <end position="216"/>
    </location>
</feature>
<comment type="caution">
    <text evidence="4">The sequence shown here is derived from an EMBL/GenBank/DDBJ whole genome shotgun (WGS) entry which is preliminary data.</text>
</comment>
<keyword evidence="2" id="KW-0325">Glycoprotein</keyword>
<protein>
    <recommendedName>
        <fullName evidence="3">Sulfotransferase domain-containing protein</fullName>
    </recommendedName>
</protein>
<dbReference type="Gene3D" id="3.40.50.300">
    <property type="entry name" value="P-loop containing nucleotide triphosphate hydrolases"/>
    <property type="match status" value="1"/>
</dbReference>
<evidence type="ECO:0000256" key="1">
    <source>
        <dbReference type="ARBA" id="ARBA00022679"/>
    </source>
</evidence>
<dbReference type="EMBL" id="LAZR01008838">
    <property type="protein sequence ID" value="KKM76270.1"/>
    <property type="molecule type" value="Genomic_DNA"/>
</dbReference>
<dbReference type="AlphaFoldDB" id="A0A0F9MHY5"/>
<dbReference type="InterPro" id="IPR037359">
    <property type="entry name" value="NST/OST"/>
</dbReference>
<accession>A0A0F9MHY5</accession>
<dbReference type="Pfam" id="PF00685">
    <property type="entry name" value="Sulfotransfer_1"/>
    <property type="match status" value="1"/>
</dbReference>
<evidence type="ECO:0000259" key="3">
    <source>
        <dbReference type="Pfam" id="PF00685"/>
    </source>
</evidence>
<evidence type="ECO:0000313" key="4">
    <source>
        <dbReference type="EMBL" id="KKM76270.1"/>
    </source>
</evidence>
<reference evidence="4" key="1">
    <citation type="journal article" date="2015" name="Nature">
        <title>Complex archaea that bridge the gap between prokaryotes and eukaryotes.</title>
        <authorList>
            <person name="Spang A."/>
            <person name="Saw J.H."/>
            <person name="Jorgensen S.L."/>
            <person name="Zaremba-Niedzwiedzka K."/>
            <person name="Martijn J."/>
            <person name="Lind A.E."/>
            <person name="van Eijk R."/>
            <person name="Schleper C."/>
            <person name="Guy L."/>
            <person name="Ettema T.J."/>
        </authorList>
    </citation>
    <scope>NUCLEOTIDE SEQUENCE</scope>
</reference>
<dbReference type="GO" id="GO:0008146">
    <property type="term" value="F:sulfotransferase activity"/>
    <property type="evidence" value="ECO:0007669"/>
    <property type="project" value="InterPro"/>
</dbReference>
<organism evidence="4">
    <name type="scientific">marine sediment metagenome</name>
    <dbReference type="NCBI Taxonomy" id="412755"/>
    <lineage>
        <taxon>unclassified sequences</taxon>
        <taxon>metagenomes</taxon>
        <taxon>ecological metagenomes</taxon>
    </lineage>
</organism>
<dbReference type="InterPro" id="IPR000863">
    <property type="entry name" value="Sulfotransferase_dom"/>
</dbReference>